<protein>
    <submittedName>
        <fullName evidence="1">Uncharacterized protein</fullName>
    </submittedName>
</protein>
<dbReference type="AlphaFoldDB" id="A0AAN9M2Y9"/>
<name>A0AAN9M2Y9_CANGL</name>
<dbReference type="Proteomes" id="UP001367508">
    <property type="component" value="Unassembled WGS sequence"/>
</dbReference>
<gene>
    <name evidence="1" type="ORF">VNO77_14633</name>
</gene>
<accession>A0AAN9M2Y9</accession>
<proteinExistence type="predicted"/>
<evidence type="ECO:0000313" key="1">
    <source>
        <dbReference type="EMBL" id="KAK7344698.1"/>
    </source>
</evidence>
<dbReference type="EMBL" id="JAYMYQ010000003">
    <property type="protein sequence ID" value="KAK7344698.1"/>
    <property type="molecule type" value="Genomic_DNA"/>
</dbReference>
<organism evidence="1 2">
    <name type="scientific">Canavalia gladiata</name>
    <name type="common">Sword bean</name>
    <name type="synonym">Dolichos gladiatus</name>
    <dbReference type="NCBI Taxonomy" id="3824"/>
    <lineage>
        <taxon>Eukaryota</taxon>
        <taxon>Viridiplantae</taxon>
        <taxon>Streptophyta</taxon>
        <taxon>Embryophyta</taxon>
        <taxon>Tracheophyta</taxon>
        <taxon>Spermatophyta</taxon>
        <taxon>Magnoliopsida</taxon>
        <taxon>eudicotyledons</taxon>
        <taxon>Gunneridae</taxon>
        <taxon>Pentapetalae</taxon>
        <taxon>rosids</taxon>
        <taxon>fabids</taxon>
        <taxon>Fabales</taxon>
        <taxon>Fabaceae</taxon>
        <taxon>Papilionoideae</taxon>
        <taxon>50 kb inversion clade</taxon>
        <taxon>NPAAA clade</taxon>
        <taxon>indigoferoid/millettioid clade</taxon>
        <taxon>Phaseoleae</taxon>
        <taxon>Canavalia</taxon>
    </lineage>
</organism>
<comment type="caution">
    <text evidence="1">The sequence shown here is derived from an EMBL/GenBank/DDBJ whole genome shotgun (WGS) entry which is preliminary data.</text>
</comment>
<reference evidence="1 2" key="1">
    <citation type="submission" date="2024-01" db="EMBL/GenBank/DDBJ databases">
        <title>The genomes of 5 underutilized Papilionoideae crops provide insights into root nodulation and disease resistanc.</title>
        <authorList>
            <person name="Jiang F."/>
        </authorList>
    </citation>
    <scope>NUCLEOTIDE SEQUENCE [LARGE SCALE GENOMIC DNA]</scope>
    <source>
        <strain evidence="1">LVBAO_FW01</strain>
        <tissue evidence="1">Leaves</tissue>
    </source>
</reference>
<keyword evidence="2" id="KW-1185">Reference proteome</keyword>
<evidence type="ECO:0000313" key="2">
    <source>
        <dbReference type="Proteomes" id="UP001367508"/>
    </source>
</evidence>
<sequence>MNYWLIPLSAPMQIFGGSSGGLELVGSLWNLEACRLIRWLGGLPGWLMARRLVRRLVARQLVWASRSSRMARRLT</sequence>